<dbReference type="Proteomes" id="UP000030826">
    <property type="component" value="Unassembled WGS sequence"/>
</dbReference>
<proteinExistence type="inferred from homology"/>
<evidence type="ECO:0000256" key="3">
    <source>
        <dbReference type="ARBA" id="ARBA00022741"/>
    </source>
</evidence>
<feature type="domain" description="ABC transporter" evidence="5">
    <location>
        <begin position="4"/>
        <end position="246"/>
    </location>
</feature>
<comment type="caution">
    <text evidence="6">The sequence shown here is derived from an EMBL/GenBank/DDBJ whole genome shotgun (WGS) entry which is preliminary data.</text>
</comment>
<sequence>MDRITVRDVCKTFRLRPGQSVTLDGRRSDRVEVLAGVDLSIRHGEFITLVGPSGSGKSVLLDVIAGLTDATSGSAQIDGLPVTRPHADTAYVFQQYALFPWRTAIENVEYQLEVRGVGKAERRERALHFLNLFGLRGFEDRYPSQLSGGMQQRVAIARSLSSDPQVLLMDEPFAALDAQTRDILQMELLRIWETIRTTVVFVTHSIDEAIFLADRVVVMTARPARVKEIVEIDLPRPRDIECRNGAAFNDYRGHVWNALRDEVRKAQADWSLASAFDH</sequence>
<organism evidence="6 7">
    <name type="scientific">Aureimonas altamirensis</name>
    <dbReference type="NCBI Taxonomy" id="370622"/>
    <lineage>
        <taxon>Bacteria</taxon>
        <taxon>Pseudomonadati</taxon>
        <taxon>Pseudomonadota</taxon>
        <taxon>Alphaproteobacteria</taxon>
        <taxon>Hyphomicrobiales</taxon>
        <taxon>Aurantimonadaceae</taxon>
        <taxon>Aureimonas</taxon>
    </lineage>
</organism>
<dbReference type="EMBL" id="JRFJ01000001">
    <property type="protein sequence ID" value="KHJ56128.1"/>
    <property type="molecule type" value="Genomic_DNA"/>
</dbReference>
<dbReference type="InterPro" id="IPR017871">
    <property type="entry name" value="ABC_transporter-like_CS"/>
</dbReference>
<keyword evidence="4 6" id="KW-0067">ATP-binding</keyword>
<dbReference type="Pfam" id="PF00005">
    <property type="entry name" value="ABC_tran"/>
    <property type="match status" value="1"/>
</dbReference>
<dbReference type="RefSeq" id="WP_039189526.1">
    <property type="nucleotide sequence ID" value="NZ_JRFJ01000001.1"/>
</dbReference>
<dbReference type="PANTHER" id="PTHR42788:SF13">
    <property type="entry name" value="ALIPHATIC SULFONATES IMPORT ATP-BINDING PROTEIN SSUB"/>
    <property type="match status" value="1"/>
</dbReference>
<dbReference type="STRING" id="370622.LA66_05880"/>
<reference evidence="6 7" key="1">
    <citation type="submission" date="2014-09" db="EMBL/GenBank/DDBJ databases">
        <title>Isolation and characterization of Aurantimonas altamirensis ON-56566 from clinical sample following a dog bite.</title>
        <authorList>
            <person name="Eshaghi A."/>
            <person name="Li A."/>
            <person name="Shahinas D."/>
            <person name="Bahn P."/>
            <person name="Kus J.V."/>
            <person name="Patel S.N."/>
        </authorList>
    </citation>
    <scope>NUCLEOTIDE SEQUENCE [LARGE SCALE GENOMIC DNA]</scope>
    <source>
        <strain evidence="6 7">ON-56566</strain>
    </source>
</reference>
<protein>
    <submittedName>
        <fullName evidence="6">ABC transporter ATP-binding protein</fullName>
    </submittedName>
</protein>
<evidence type="ECO:0000256" key="2">
    <source>
        <dbReference type="ARBA" id="ARBA00022448"/>
    </source>
</evidence>
<dbReference type="InterPro" id="IPR050166">
    <property type="entry name" value="ABC_transporter_ATP-bind"/>
</dbReference>
<evidence type="ECO:0000256" key="4">
    <source>
        <dbReference type="ARBA" id="ARBA00022840"/>
    </source>
</evidence>
<dbReference type="GO" id="GO:0016887">
    <property type="term" value="F:ATP hydrolysis activity"/>
    <property type="evidence" value="ECO:0007669"/>
    <property type="project" value="InterPro"/>
</dbReference>
<dbReference type="Gene3D" id="3.40.50.300">
    <property type="entry name" value="P-loop containing nucleotide triphosphate hydrolases"/>
    <property type="match status" value="1"/>
</dbReference>
<keyword evidence="3" id="KW-0547">Nucleotide-binding</keyword>
<dbReference type="GO" id="GO:0005524">
    <property type="term" value="F:ATP binding"/>
    <property type="evidence" value="ECO:0007669"/>
    <property type="project" value="UniProtKB-KW"/>
</dbReference>
<keyword evidence="2" id="KW-0813">Transport</keyword>
<dbReference type="PANTHER" id="PTHR42788">
    <property type="entry name" value="TAURINE IMPORT ATP-BINDING PROTEIN-RELATED"/>
    <property type="match status" value="1"/>
</dbReference>
<dbReference type="PROSITE" id="PS00211">
    <property type="entry name" value="ABC_TRANSPORTER_1"/>
    <property type="match status" value="1"/>
</dbReference>
<evidence type="ECO:0000313" key="6">
    <source>
        <dbReference type="EMBL" id="KHJ56128.1"/>
    </source>
</evidence>
<dbReference type="PROSITE" id="PS50893">
    <property type="entry name" value="ABC_TRANSPORTER_2"/>
    <property type="match status" value="1"/>
</dbReference>
<dbReference type="SMART" id="SM00382">
    <property type="entry name" value="AAA"/>
    <property type="match status" value="1"/>
</dbReference>
<comment type="similarity">
    <text evidence="1">Belongs to the ABC transporter superfamily.</text>
</comment>
<dbReference type="SUPFAM" id="SSF52540">
    <property type="entry name" value="P-loop containing nucleoside triphosphate hydrolases"/>
    <property type="match status" value="1"/>
</dbReference>
<evidence type="ECO:0000259" key="5">
    <source>
        <dbReference type="PROSITE" id="PS50893"/>
    </source>
</evidence>
<gene>
    <name evidence="6" type="ORF">LA66_05880</name>
</gene>
<dbReference type="InterPro" id="IPR003593">
    <property type="entry name" value="AAA+_ATPase"/>
</dbReference>
<name>A0A0B1Q5M1_9HYPH</name>
<dbReference type="CDD" id="cd03293">
    <property type="entry name" value="ABC_NrtD_SsuB_transporters"/>
    <property type="match status" value="1"/>
</dbReference>
<accession>A0A0B1Q5M1</accession>
<dbReference type="OrthoDB" id="9807242at2"/>
<dbReference type="AlphaFoldDB" id="A0A0B1Q5M1"/>
<dbReference type="InterPro" id="IPR003439">
    <property type="entry name" value="ABC_transporter-like_ATP-bd"/>
</dbReference>
<evidence type="ECO:0000313" key="7">
    <source>
        <dbReference type="Proteomes" id="UP000030826"/>
    </source>
</evidence>
<evidence type="ECO:0000256" key="1">
    <source>
        <dbReference type="ARBA" id="ARBA00005417"/>
    </source>
</evidence>
<dbReference type="InterPro" id="IPR027417">
    <property type="entry name" value="P-loop_NTPase"/>
</dbReference>